<dbReference type="InterPro" id="IPR036388">
    <property type="entry name" value="WH-like_DNA-bd_sf"/>
</dbReference>
<gene>
    <name evidence="5" type="ORF">GIY09_01225</name>
</gene>
<dbReference type="GO" id="GO:0003677">
    <property type="term" value="F:DNA binding"/>
    <property type="evidence" value="ECO:0007669"/>
    <property type="project" value="UniProtKB-KW"/>
</dbReference>
<dbReference type="PROSITE" id="PS50995">
    <property type="entry name" value="HTH_MARR_2"/>
    <property type="match status" value="1"/>
</dbReference>
<evidence type="ECO:0000256" key="3">
    <source>
        <dbReference type="ARBA" id="ARBA00023163"/>
    </source>
</evidence>
<evidence type="ECO:0000313" key="6">
    <source>
        <dbReference type="Proteomes" id="UP000430975"/>
    </source>
</evidence>
<dbReference type="Gene3D" id="1.10.10.10">
    <property type="entry name" value="Winged helix-like DNA-binding domain superfamily/Winged helix DNA-binding domain"/>
    <property type="match status" value="1"/>
</dbReference>
<dbReference type="Proteomes" id="UP000430975">
    <property type="component" value="Unassembled WGS sequence"/>
</dbReference>
<organism evidence="5 6">
    <name type="scientific">Fundicoccus ignavus</name>
    <dbReference type="NCBI Taxonomy" id="2664442"/>
    <lineage>
        <taxon>Bacteria</taxon>
        <taxon>Bacillati</taxon>
        <taxon>Bacillota</taxon>
        <taxon>Bacilli</taxon>
        <taxon>Lactobacillales</taxon>
        <taxon>Aerococcaceae</taxon>
        <taxon>Fundicoccus</taxon>
    </lineage>
</organism>
<comment type="caution">
    <text evidence="5">The sequence shown here is derived from an EMBL/GenBank/DDBJ whole genome shotgun (WGS) entry which is preliminary data.</text>
</comment>
<dbReference type="EMBL" id="WJQS01000001">
    <property type="protein sequence ID" value="MRI84521.1"/>
    <property type="molecule type" value="Genomic_DNA"/>
</dbReference>
<keyword evidence="1" id="KW-0805">Transcription regulation</keyword>
<keyword evidence="2" id="KW-0238">DNA-binding</keyword>
<evidence type="ECO:0000256" key="1">
    <source>
        <dbReference type="ARBA" id="ARBA00023015"/>
    </source>
</evidence>
<dbReference type="SUPFAM" id="SSF46785">
    <property type="entry name" value="Winged helix' DNA-binding domain"/>
    <property type="match status" value="1"/>
</dbReference>
<dbReference type="InterPro" id="IPR000835">
    <property type="entry name" value="HTH_MarR-typ"/>
</dbReference>
<evidence type="ECO:0000313" key="5">
    <source>
        <dbReference type="EMBL" id="MRI84521.1"/>
    </source>
</evidence>
<evidence type="ECO:0000259" key="4">
    <source>
        <dbReference type="PROSITE" id="PS50995"/>
    </source>
</evidence>
<reference evidence="5 6" key="1">
    <citation type="submission" date="2019-11" db="EMBL/GenBank/DDBJ databases">
        <title>Characterisation of Fundicoccus ignavus gen. nov. sp. nov., a novel genus of the family Aerococcaceae isolated from bulk tank milk.</title>
        <authorList>
            <person name="Siebert A."/>
            <person name="Huptas C."/>
            <person name="Wenning M."/>
            <person name="Scherer S."/>
            <person name="Doll E.V."/>
        </authorList>
    </citation>
    <scope>NUCLEOTIDE SEQUENCE [LARGE SCALE GENOMIC DNA]</scope>
    <source>
        <strain evidence="5 6">WS4759</strain>
    </source>
</reference>
<name>A0A6I2GG99_9LACT</name>
<dbReference type="SMART" id="SM00347">
    <property type="entry name" value="HTH_MARR"/>
    <property type="match status" value="1"/>
</dbReference>
<protein>
    <submittedName>
        <fullName evidence="5">MarR family transcriptional regulator</fullName>
    </submittedName>
</protein>
<dbReference type="Pfam" id="PF01047">
    <property type="entry name" value="MarR"/>
    <property type="match status" value="1"/>
</dbReference>
<dbReference type="PANTHER" id="PTHR42756">
    <property type="entry name" value="TRANSCRIPTIONAL REGULATOR, MARR"/>
    <property type="match status" value="1"/>
</dbReference>
<dbReference type="GO" id="GO:0003700">
    <property type="term" value="F:DNA-binding transcription factor activity"/>
    <property type="evidence" value="ECO:0007669"/>
    <property type="project" value="InterPro"/>
</dbReference>
<dbReference type="RefSeq" id="WP_153862975.1">
    <property type="nucleotide sequence ID" value="NZ_WJQS01000001.1"/>
</dbReference>
<keyword evidence="6" id="KW-1185">Reference proteome</keyword>
<proteinExistence type="predicted"/>
<sequence length="143" mass="16233">MNKEAMMLAALDRVMRTLKRRPAGKQRLGRGGYRLLKLISEQPNSPTRVLAERLGMRTSSLNERLVRMEAEGVITRERDAKDQRVFLVNIAPAGEAVLETLRLEREAMSQVIEEILTEEEIDKMTELADKLSRGLKEVADKAD</sequence>
<dbReference type="InterPro" id="IPR036390">
    <property type="entry name" value="WH_DNA-bd_sf"/>
</dbReference>
<dbReference type="PANTHER" id="PTHR42756:SF1">
    <property type="entry name" value="TRANSCRIPTIONAL REPRESSOR OF EMRAB OPERON"/>
    <property type="match status" value="1"/>
</dbReference>
<accession>A0A6I2GG99</accession>
<dbReference type="AlphaFoldDB" id="A0A6I2GG99"/>
<feature type="domain" description="HTH marR-type" evidence="4">
    <location>
        <begin position="4"/>
        <end position="133"/>
    </location>
</feature>
<keyword evidence="3" id="KW-0804">Transcription</keyword>
<evidence type="ECO:0000256" key="2">
    <source>
        <dbReference type="ARBA" id="ARBA00023125"/>
    </source>
</evidence>